<feature type="compositionally biased region" description="Basic and acidic residues" evidence="1">
    <location>
        <begin position="41"/>
        <end position="63"/>
    </location>
</feature>
<feature type="compositionally biased region" description="Basic and acidic residues" evidence="1">
    <location>
        <begin position="80"/>
        <end position="99"/>
    </location>
</feature>
<dbReference type="VEuPathDB" id="FungiDB:MAN_03943"/>
<gene>
    <name evidence="2" type="ORF">MAN_03943</name>
</gene>
<feature type="non-terminal residue" evidence="2">
    <location>
        <position position="1"/>
    </location>
</feature>
<evidence type="ECO:0000313" key="2">
    <source>
        <dbReference type="EMBL" id="KID67185.1"/>
    </source>
</evidence>
<comment type="caution">
    <text evidence="2">The sequence shown here is derived from an EMBL/GenBank/DDBJ whole genome shotgun (WGS) entry which is preliminary data.</text>
</comment>
<feature type="compositionally biased region" description="Basic residues" evidence="1">
    <location>
        <begin position="266"/>
        <end position="275"/>
    </location>
</feature>
<dbReference type="EMBL" id="AZNF01000004">
    <property type="protein sequence ID" value="KID67185.1"/>
    <property type="molecule type" value="Genomic_DNA"/>
</dbReference>
<proteinExistence type="predicted"/>
<feature type="compositionally biased region" description="Basic and acidic residues" evidence="1">
    <location>
        <begin position="232"/>
        <end position="248"/>
    </location>
</feature>
<feature type="compositionally biased region" description="Basic and acidic residues" evidence="1">
    <location>
        <begin position="147"/>
        <end position="161"/>
    </location>
</feature>
<feature type="region of interest" description="Disordered" evidence="1">
    <location>
        <begin position="207"/>
        <end position="275"/>
    </location>
</feature>
<dbReference type="Proteomes" id="UP000031186">
    <property type="component" value="Unassembled WGS sequence"/>
</dbReference>
<feature type="compositionally biased region" description="Acidic residues" evidence="1">
    <location>
        <begin position="1"/>
        <end position="13"/>
    </location>
</feature>
<protein>
    <submittedName>
        <fullName evidence="2">Uncharacterized protein</fullName>
    </submittedName>
</protein>
<feature type="region of interest" description="Disordered" evidence="1">
    <location>
        <begin position="1"/>
        <end position="185"/>
    </location>
</feature>
<reference evidence="2 3" key="1">
    <citation type="journal article" date="2014" name="Proc. Natl. Acad. Sci. U.S.A.">
        <title>Trajectory and genomic determinants of fungal-pathogen speciation and host adaptation.</title>
        <authorList>
            <person name="Hu X."/>
            <person name="Xiao G."/>
            <person name="Zheng P."/>
            <person name="Shang Y."/>
            <person name="Su Y."/>
            <person name="Zhang X."/>
            <person name="Liu X."/>
            <person name="Zhan S."/>
            <person name="St Leger R.J."/>
            <person name="Wang C."/>
        </authorList>
    </citation>
    <scope>NUCLEOTIDE SEQUENCE [LARGE SCALE GENOMIC DNA]</scope>
    <source>
        <strain evidence="2 3">ARSEF 549</strain>
    </source>
</reference>
<keyword evidence="3" id="KW-1185">Reference proteome</keyword>
<organism evidence="2 3">
    <name type="scientific">Metarhizium anisopliae (strain ARSEF 549)</name>
    <dbReference type="NCBI Taxonomy" id="3151832"/>
    <lineage>
        <taxon>Eukaryota</taxon>
        <taxon>Fungi</taxon>
        <taxon>Dikarya</taxon>
        <taxon>Ascomycota</taxon>
        <taxon>Pezizomycotina</taxon>
        <taxon>Sordariomycetes</taxon>
        <taxon>Hypocreomycetidae</taxon>
        <taxon>Hypocreales</taxon>
        <taxon>Clavicipitaceae</taxon>
        <taxon>Metarhizium</taxon>
    </lineage>
</organism>
<feature type="compositionally biased region" description="Basic and acidic residues" evidence="1">
    <location>
        <begin position="14"/>
        <end position="31"/>
    </location>
</feature>
<feature type="compositionally biased region" description="Basic and acidic residues" evidence="1">
    <location>
        <begin position="107"/>
        <end position="132"/>
    </location>
</feature>
<evidence type="ECO:0000313" key="3">
    <source>
        <dbReference type="Proteomes" id="UP000031186"/>
    </source>
</evidence>
<sequence>MVEEEKGDEEWTDAEMHSQKLEPEAGRQPDKRQKHRGRRVHQVEERNEERRRAKQRIRVERGGRMNGMVGVVLDPGPRTKNQEPRTKKPGGPKDPRAKDGLVGWQGPKDHEPGSENREEEGRRMGEMGRHGGDGGWGRVEEGDESEDWSHRRARDDAREARASASRPTAGKREQSRARQVRSMGVLRIVHGDAKCTNCTPREMEYSIGTSRRHRCATSVKSQVDARSQPRVKSQEEPGARGQRPETRGQRPGPPGPSQTSTGSLVRTRKKWPGLV</sequence>
<dbReference type="AlphaFoldDB" id="A0A0B4EZ98"/>
<accession>A0A0B4EZ98</accession>
<dbReference type="HOGENOM" id="CLU_1012230_0_0_1"/>
<name>A0A0B4EZ98_METAF</name>
<evidence type="ECO:0000256" key="1">
    <source>
        <dbReference type="SAM" id="MobiDB-lite"/>
    </source>
</evidence>